<accession>A0ABT7DZJ0</accession>
<dbReference type="InterPro" id="IPR012334">
    <property type="entry name" value="Pectin_lyas_fold"/>
</dbReference>
<dbReference type="Gene3D" id="2.160.20.10">
    <property type="entry name" value="Single-stranded right-handed beta-helix, Pectin lyase-like"/>
    <property type="match status" value="1"/>
</dbReference>
<reference evidence="5" key="1">
    <citation type="submission" date="2023-03" db="EMBL/GenBank/DDBJ databases">
        <title>Chitinimonas shenzhenensis gen. nov., sp. nov., a novel member of family Burkholderiaceae isolated from activated sludge collected in Shen Zhen, China.</title>
        <authorList>
            <person name="Wang X."/>
        </authorList>
    </citation>
    <scope>NUCLEOTIDE SEQUENCE</scope>
    <source>
        <strain evidence="5">DQS-5</strain>
    </source>
</reference>
<feature type="chain" id="PRO_5045722836" evidence="4">
    <location>
        <begin position="21"/>
        <end position="618"/>
    </location>
</feature>
<dbReference type="PANTHER" id="PTHR40088:SF2">
    <property type="entry name" value="SECRETED SUGAR HYDROLASE"/>
    <property type="match status" value="1"/>
</dbReference>
<dbReference type="InterPro" id="IPR052052">
    <property type="entry name" value="Polysaccharide_Lyase_9"/>
</dbReference>
<evidence type="ECO:0000313" key="6">
    <source>
        <dbReference type="Proteomes" id="UP001172778"/>
    </source>
</evidence>
<organism evidence="5 6">
    <name type="scientific">Parachitinimonas caeni</name>
    <dbReference type="NCBI Taxonomy" id="3031301"/>
    <lineage>
        <taxon>Bacteria</taxon>
        <taxon>Pseudomonadati</taxon>
        <taxon>Pseudomonadota</taxon>
        <taxon>Betaproteobacteria</taxon>
        <taxon>Neisseriales</taxon>
        <taxon>Chitinibacteraceae</taxon>
        <taxon>Parachitinimonas</taxon>
    </lineage>
</organism>
<sequence>MKRSVWIGAFLSLTSGGAQAELAGLGAITAGTPSASELYFSLPALTPDKGGTQSLWLAASVPGSTALYVHTATGWQTLPPGQEPAPLFSTTQAITLLDALGTPLDLSQFAGTRFYVGVGSSWTEMLTNQRYGLAYTVPTTPSVVATYYVASNGSDSGSGSSDQPWASLTRALASATPGTRILVRGGIYHEQVTINRSGTANEGYLSIEAYPGETPVFDGNGIRVPNGTSGLFQLTDVSYVRVSGFELRNYVSNTASATPAGIYVSGAGSHIELRDNRIHDIQTTVNSASGNAFGIAVYGNRAPASINALTINGNELYQLKTGSSESLSINGNVQYFSVSHNRLHDNNNIGIDIIGYEGTSPDPAYDRARDGLISNNIVTNISSYGNPAYGNNYSAGGLYVDGGTRLLIEQNRVAQADIGIEVTSEKAQGKADYVLVRNNLVYRNNQAGISIGGYDAQRGGTDHCQFVNNTLFENDSKQTGTGEFLVQHYASDNLLANNIVQANSQGLFYSEVTKQSSAPVTLDGNLYFSETTDGGGWQRAGSTATNLATWQKLSGQDGHSQSANPLLVDSANFNFAPTAASPARGRARPLDGFLTGLRDFNSAPRTKAGNLDIGAIAY</sequence>
<dbReference type="SMART" id="SM00710">
    <property type="entry name" value="PbH1"/>
    <property type="match status" value="7"/>
</dbReference>
<dbReference type="EMBL" id="JARRAF010000019">
    <property type="protein sequence ID" value="MDK2125479.1"/>
    <property type="molecule type" value="Genomic_DNA"/>
</dbReference>
<keyword evidence="3 4" id="KW-0732">Signal</keyword>
<name>A0ABT7DZJ0_9NEIS</name>
<dbReference type="Proteomes" id="UP001172778">
    <property type="component" value="Unassembled WGS sequence"/>
</dbReference>
<keyword evidence="6" id="KW-1185">Reference proteome</keyword>
<evidence type="ECO:0000256" key="2">
    <source>
        <dbReference type="ARBA" id="ARBA00022525"/>
    </source>
</evidence>
<evidence type="ECO:0000256" key="3">
    <source>
        <dbReference type="ARBA" id="ARBA00022729"/>
    </source>
</evidence>
<feature type="signal peptide" evidence="4">
    <location>
        <begin position="1"/>
        <end position="20"/>
    </location>
</feature>
<dbReference type="RefSeq" id="WP_284101789.1">
    <property type="nucleotide sequence ID" value="NZ_JARRAF010000019.1"/>
</dbReference>
<dbReference type="SUPFAM" id="SSF51126">
    <property type="entry name" value="Pectin lyase-like"/>
    <property type="match status" value="1"/>
</dbReference>
<dbReference type="InterPro" id="IPR006626">
    <property type="entry name" value="PbH1"/>
</dbReference>
<dbReference type="PANTHER" id="PTHR40088">
    <property type="entry name" value="PECTATE LYASE (EUROFUNG)"/>
    <property type="match status" value="1"/>
</dbReference>
<protein>
    <submittedName>
        <fullName evidence="5">Right-handed parallel beta-helix repeat-containing protein</fullName>
    </submittedName>
</protein>
<gene>
    <name evidence="5" type="ORF">PZA18_15600</name>
</gene>
<proteinExistence type="predicted"/>
<evidence type="ECO:0000256" key="1">
    <source>
        <dbReference type="ARBA" id="ARBA00004613"/>
    </source>
</evidence>
<dbReference type="InterPro" id="IPR011050">
    <property type="entry name" value="Pectin_lyase_fold/virulence"/>
</dbReference>
<comment type="subcellular location">
    <subcellularLocation>
        <location evidence="1">Secreted</location>
    </subcellularLocation>
</comment>
<evidence type="ECO:0000313" key="5">
    <source>
        <dbReference type="EMBL" id="MDK2125479.1"/>
    </source>
</evidence>
<comment type="caution">
    <text evidence="5">The sequence shown here is derived from an EMBL/GenBank/DDBJ whole genome shotgun (WGS) entry which is preliminary data.</text>
</comment>
<keyword evidence="2" id="KW-0964">Secreted</keyword>
<evidence type="ECO:0000256" key="4">
    <source>
        <dbReference type="SAM" id="SignalP"/>
    </source>
</evidence>